<keyword evidence="6 7" id="KW-0472">Membrane</keyword>
<dbReference type="PANTHER" id="PTHR16433:SF0">
    <property type="entry name" value="DOLICHOL-PHOSPHATE MANNOSYLTRANSFERASE SUBUNIT 3"/>
    <property type="match status" value="1"/>
</dbReference>
<dbReference type="PANTHER" id="PTHR16433">
    <property type="entry name" value="DOLICHOL-PHOSPHATE MANNOSYLTRANSFERASE SUBUNIT 3"/>
    <property type="match status" value="1"/>
</dbReference>
<evidence type="ECO:0000256" key="3">
    <source>
        <dbReference type="ARBA" id="ARBA00022692"/>
    </source>
</evidence>
<evidence type="ECO:0000256" key="6">
    <source>
        <dbReference type="ARBA" id="ARBA00023136"/>
    </source>
</evidence>
<dbReference type="EMBL" id="CCKQ01001453">
    <property type="protein sequence ID" value="CDW72564.1"/>
    <property type="molecule type" value="Genomic_DNA"/>
</dbReference>
<reference evidence="8 9" key="1">
    <citation type="submission" date="2014-06" db="EMBL/GenBank/DDBJ databases">
        <authorList>
            <person name="Swart Estienne"/>
        </authorList>
    </citation>
    <scope>NUCLEOTIDE SEQUENCE [LARGE SCALE GENOMIC DNA]</scope>
    <source>
        <strain evidence="8 9">130c</strain>
    </source>
</reference>
<feature type="transmembrane region" description="Helical" evidence="7">
    <location>
        <begin position="44"/>
        <end position="63"/>
    </location>
</feature>
<protein>
    <recommendedName>
        <fullName evidence="7">Dolichol-phosphate mannosyltransferase subunit 3</fullName>
    </recommendedName>
</protein>
<comment type="similarity">
    <text evidence="2 7">Belongs to the DPM3 family.</text>
</comment>
<accession>A0A077ZSM1</accession>
<evidence type="ECO:0000256" key="4">
    <source>
        <dbReference type="ARBA" id="ARBA00022824"/>
    </source>
</evidence>
<comment type="caution">
    <text evidence="7">Lacks conserved residue(s) required for the propagation of feature annotation.</text>
</comment>
<evidence type="ECO:0000256" key="2">
    <source>
        <dbReference type="ARBA" id="ARBA00010430"/>
    </source>
</evidence>
<comment type="function">
    <text evidence="7">Stabilizer subunit of the dolichol-phosphate mannose (DPM) synthase complex; tethers catalytic subunit to the ER.</text>
</comment>
<keyword evidence="9" id="KW-1185">Reference proteome</keyword>
<keyword evidence="3 7" id="KW-0812">Transmembrane</keyword>
<organism evidence="8 9">
    <name type="scientific">Stylonychia lemnae</name>
    <name type="common">Ciliate</name>
    <dbReference type="NCBI Taxonomy" id="5949"/>
    <lineage>
        <taxon>Eukaryota</taxon>
        <taxon>Sar</taxon>
        <taxon>Alveolata</taxon>
        <taxon>Ciliophora</taxon>
        <taxon>Intramacronucleata</taxon>
        <taxon>Spirotrichea</taxon>
        <taxon>Stichotrichia</taxon>
        <taxon>Sporadotrichida</taxon>
        <taxon>Oxytrichidae</taxon>
        <taxon>Stylonychinae</taxon>
        <taxon>Stylonychia</taxon>
    </lineage>
</organism>
<dbReference type="GO" id="GO:0033185">
    <property type="term" value="C:dolichol-phosphate-mannose synthase complex"/>
    <property type="evidence" value="ECO:0007669"/>
    <property type="project" value="TreeGrafter"/>
</dbReference>
<keyword evidence="4 7" id="KW-0256">Endoplasmic reticulum</keyword>
<evidence type="ECO:0000256" key="5">
    <source>
        <dbReference type="ARBA" id="ARBA00022989"/>
    </source>
</evidence>
<comment type="subunit">
    <text evidence="7">Component of the dolichol-phosphate mannose (DPM) synthase complex.</text>
</comment>
<name>A0A077ZSM1_STYLE</name>
<dbReference type="GO" id="GO:0016757">
    <property type="term" value="F:glycosyltransferase activity"/>
    <property type="evidence" value="ECO:0007669"/>
    <property type="project" value="UniProtKB-KW"/>
</dbReference>
<sequence length="101" mass="11581">MRRLHEVMSRSTASFLVWMSVLTALIFCDCTRKELQKDPYHSYFFLVLQLPLYGLVLFGSYALTQIGWHLVTLSDCNDAHKELVGQIELAKADLSKKGMKI</sequence>
<dbReference type="InterPro" id="IPR013174">
    <property type="entry name" value="DPM3"/>
</dbReference>
<proteinExistence type="inferred from homology"/>
<dbReference type="Proteomes" id="UP000039865">
    <property type="component" value="Unassembled WGS sequence"/>
</dbReference>
<comment type="pathway">
    <text evidence="7">Protein modification; protein glycosylation.</text>
</comment>
<dbReference type="OrthoDB" id="2014333at2759"/>
<comment type="subcellular location">
    <subcellularLocation>
        <location evidence="1 7">Endoplasmic reticulum membrane</location>
        <topology evidence="1 7">Multi-pass membrane protein</topology>
    </subcellularLocation>
</comment>
<dbReference type="UniPathway" id="UPA00378"/>
<keyword evidence="8" id="KW-0808">Transferase</keyword>
<dbReference type="InParanoid" id="A0A077ZSM1"/>
<evidence type="ECO:0000256" key="1">
    <source>
        <dbReference type="ARBA" id="ARBA00004477"/>
    </source>
</evidence>
<evidence type="ECO:0000256" key="7">
    <source>
        <dbReference type="RuleBase" id="RU365085"/>
    </source>
</evidence>
<dbReference type="Pfam" id="PF08285">
    <property type="entry name" value="DPM3"/>
    <property type="match status" value="1"/>
</dbReference>
<dbReference type="GO" id="GO:0006506">
    <property type="term" value="P:GPI anchor biosynthetic process"/>
    <property type="evidence" value="ECO:0007669"/>
    <property type="project" value="TreeGrafter"/>
</dbReference>
<keyword evidence="8" id="KW-0328">Glycosyltransferase</keyword>
<gene>
    <name evidence="8" type="primary">Contig4181.g4468</name>
    <name evidence="8" type="ORF">STYLEM_1526</name>
</gene>
<evidence type="ECO:0000313" key="8">
    <source>
        <dbReference type="EMBL" id="CDW72564.1"/>
    </source>
</evidence>
<keyword evidence="5 7" id="KW-1133">Transmembrane helix</keyword>
<dbReference type="AlphaFoldDB" id="A0A077ZSM1"/>
<evidence type="ECO:0000313" key="9">
    <source>
        <dbReference type="Proteomes" id="UP000039865"/>
    </source>
</evidence>
<dbReference type="GO" id="GO:0005789">
    <property type="term" value="C:endoplasmic reticulum membrane"/>
    <property type="evidence" value="ECO:0007669"/>
    <property type="project" value="UniProtKB-SubCell"/>
</dbReference>